<evidence type="ECO:0000313" key="3">
    <source>
        <dbReference type="Proteomes" id="UP000694501"/>
    </source>
</evidence>
<comment type="caution">
    <text evidence="2">The sequence shown here is derived from an EMBL/GenBank/DDBJ whole genome shotgun (WGS) entry which is preliminary data.</text>
</comment>
<protein>
    <submittedName>
        <fullName evidence="2">Uncharacterized protein</fullName>
    </submittedName>
</protein>
<gene>
    <name evidence="2" type="ORF">JGS22_002835</name>
</gene>
<evidence type="ECO:0000256" key="1">
    <source>
        <dbReference type="SAM" id="MobiDB-lite"/>
    </source>
</evidence>
<dbReference type="AlphaFoldDB" id="A0A949N387"/>
<dbReference type="EMBL" id="JAELVF020000001">
    <property type="protein sequence ID" value="MBU7596599.1"/>
    <property type="molecule type" value="Genomic_DNA"/>
</dbReference>
<accession>A0A949N387</accession>
<name>A0A949N387_9ACTN</name>
<proteinExistence type="predicted"/>
<evidence type="ECO:0000313" key="2">
    <source>
        <dbReference type="EMBL" id="MBU7596599.1"/>
    </source>
</evidence>
<feature type="region of interest" description="Disordered" evidence="1">
    <location>
        <begin position="1"/>
        <end position="24"/>
    </location>
</feature>
<sequence length="158" mass="18061">MDTVEDKLGYTPEVRNSAEERGHVNEISSKVRDWMALSGETSGGDAAVNTCHSVDEQREKYYLIRHVWSIYDVREGSYSDAMDNIRQRLPDDGWNVTKDEPTNSRARNPQIVAVHEKSKHTIVIEWAQRRNDPKNELIKINVDSRCMQGTDGDDLGRS</sequence>
<organism evidence="2 3">
    <name type="scientific">Streptomyces tardus</name>
    <dbReference type="NCBI Taxonomy" id="2780544"/>
    <lineage>
        <taxon>Bacteria</taxon>
        <taxon>Bacillati</taxon>
        <taxon>Actinomycetota</taxon>
        <taxon>Actinomycetes</taxon>
        <taxon>Kitasatosporales</taxon>
        <taxon>Streptomycetaceae</taxon>
        <taxon>Streptomyces</taxon>
    </lineage>
</organism>
<reference evidence="2" key="1">
    <citation type="submission" date="2021-06" db="EMBL/GenBank/DDBJ databases">
        <title>Sequencing of actinobacteria type strains.</title>
        <authorList>
            <person name="Nguyen G.-S."/>
            <person name="Wentzel A."/>
        </authorList>
    </citation>
    <scope>NUCLEOTIDE SEQUENCE</scope>
    <source>
        <strain evidence="2">P38-E01</strain>
    </source>
</reference>
<dbReference type="RefSeq" id="WP_211043086.1">
    <property type="nucleotide sequence ID" value="NZ_JAELVF020000001.1"/>
</dbReference>
<keyword evidence="3" id="KW-1185">Reference proteome</keyword>
<dbReference type="Proteomes" id="UP000694501">
    <property type="component" value="Unassembled WGS sequence"/>
</dbReference>